<protein>
    <submittedName>
        <fullName evidence="1">Uncharacterized protein</fullName>
    </submittedName>
</protein>
<dbReference type="EMBL" id="QNUX01000007">
    <property type="protein sequence ID" value="RBN50178.1"/>
    <property type="molecule type" value="Genomic_DNA"/>
</dbReference>
<gene>
    <name evidence="1" type="ORF">DR980_08615</name>
</gene>
<organism evidence="1 2">
    <name type="scientific">Flavobacterium psychrolimnae</name>
    <dbReference type="NCBI Taxonomy" id="249351"/>
    <lineage>
        <taxon>Bacteria</taxon>
        <taxon>Pseudomonadati</taxon>
        <taxon>Bacteroidota</taxon>
        <taxon>Flavobacteriia</taxon>
        <taxon>Flavobacteriales</taxon>
        <taxon>Flavobacteriaceae</taxon>
        <taxon>Flavobacterium</taxon>
    </lineage>
</organism>
<keyword evidence="2" id="KW-1185">Reference proteome</keyword>
<dbReference type="AlphaFoldDB" id="A0A366B1W1"/>
<name>A0A366B1W1_9FLAO</name>
<dbReference type="RefSeq" id="WP_113635087.1">
    <property type="nucleotide sequence ID" value="NZ_QNUX01000007.1"/>
</dbReference>
<comment type="caution">
    <text evidence="1">The sequence shown here is derived from an EMBL/GenBank/DDBJ whole genome shotgun (WGS) entry which is preliminary data.</text>
</comment>
<accession>A0A366B1W1</accession>
<proteinExistence type="predicted"/>
<evidence type="ECO:0000313" key="2">
    <source>
        <dbReference type="Proteomes" id="UP000253676"/>
    </source>
</evidence>
<sequence length="125" mass="14987">MEQIKMEILRGYLNFSEEVCNNTYKVIKNGFGKNISWAATINDYKTLKDFKRNYFDFTEYEVEVNNFNIGEVINLRDENIISNKYSWQYDEYFLIVNIDENTIILENYPTVATAIKAQKKRFDYK</sequence>
<reference evidence="1 2" key="1">
    <citation type="submission" date="2018-07" db="EMBL/GenBank/DDBJ databases">
        <title>Complete genome sequence of Flavobacterium psychrolimnae LMG 22018.</title>
        <authorList>
            <person name="Kim D.-U."/>
        </authorList>
    </citation>
    <scope>NUCLEOTIDE SEQUENCE [LARGE SCALE GENOMIC DNA]</scope>
    <source>
        <strain evidence="1 2">LMG 22018</strain>
    </source>
</reference>
<dbReference type="Proteomes" id="UP000253676">
    <property type="component" value="Unassembled WGS sequence"/>
</dbReference>
<evidence type="ECO:0000313" key="1">
    <source>
        <dbReference type="EMBL" id="RBN50178.1"/>
    </source>
</evidence>